<evidence type="ECO:0000256" key="3">
    <source>
        <dbReference type="ARBA" id="ARBA00004804"/>
    </source>
</evidence>
<evidence type="ECO:0000256" key="12">
    <source>
        <dbReference type="HAMAP-Rule" id="MF_00218"/>
    </source>
</evidence>
<dbReference type="GO" id="GO:0004853">
    <property type="term" value="F:uroporphyrinogen decarboxylase activity"/>
    <property type="evidence" value="ECO:0007669"/>
    <property type="project" value="UniProtKB-UniRule"/>
</dbReference>
<keyword evidence="18" id="KW-1185">Reference proteome</keyword>
<feature type="binding site" evidence="12">
    <location>
        <begin position="33"/>
        <end position="37"/>
    </location>
    <ligand>
        <name>substrate</name>
    </ligand>
</feature>
<dbReference type="InterPro" id="IPR038071">
    <property type="entry name" value="UROD/MetE-like_sf"/>
</dbReference>
<dbReference type="PROSITE" id="PS00906">
    <property type="entry name" value="UROD_1"/>
    <property type="match status" value="1"/>
</dbReference>
<accession>V2UDR4</accession>
<comment type="caution">
    <text evidence="12">Lacks conserved residue(s) required for the propagation of feature annotation.</text>
</comment>
<gene>
    <name evidence="12" type="primary">hemE</name>
    <name evidence="17" type="ORF">P255_00754</name>
</gene>
<dbReference type="PATRIC" id="fig|1341683.3.peg.748"/>
<organism evidence="17 18">
    <name type="scientific">Acinetobacter brisouii CIP 110357</name>
    <dbReference type="NCBI Taxonomy" id="1341683"/>
    <lineage>
        <taxon>Bacteria</taxon>
        <taxon>Pseudomonadati</taxon>
        <taxon>Pseudomonadota</taxon>
        <taxon>Gammaproteobacteria</taxon>
        <taxon>Moraxellales</taxon>
        <taxon>Moraxellaceae</taxon>
        <taxon>Acinetobacter</taxon>
    </lineage>
</organism>
<feature type="site" description="Transition state stabilizer" evidence="12">
    <location>
        <position position="83"/>
    </location>
</feature>
<feature type="binding site" evidence="12">
    <location>
        <position position="336"/>
    </location>
    <ligand>
        <name>substrate</name>
    </ligand>
</feature>
<evidence type="ECO:0000256" key="13">
    <source>
        <dbReference type="RuleBase" id="RU000554"/>
    </source>
</evidence>
<evidence type="ECO:0000256" key="1">
    <source>
        <dbReference type="ARBA" id="ARBA00002448"/>
    </source>
</evidence>
<evidence type="ECO:0000313" key="17">
    <source>
        <dbReference type="EMBL" id="ESK52598.1"/>
    </source>
</evidence>
<dbReference type="EMBL" id="AYEU01000003">
    <property type="protein sequence ID" value="ESK52598.1"/>
    <property type="molecule type" value="Genomic_DNA"/>
</dbReference>
<comment type="function">
    <text evidence="1 12">Catalyzes the decarboxylation of four acetate groups of uroporphyrinogen-III to yield coproporphyrinogen-III.</text>
</comment>
<sequence length="363" mass="40199">MIHGKDMTTLKNDRFLRALLREPVDTTPVWMMRQAGRYLPEYRATRAQAGDFLSLCKNTDFACEVTLQPLRRYALDAAILFSDILTVPDALGLGLYFEAGEGPKFHKTVRTEQDIAQLPKLNAKTDLGYVMDAVSTIRSALAGQVPLIGFSGSPWTLATYMVEGGSSKEFRFTKQMMYAQPELLHALLDHLAESVIDYLNAQIDAGAQAIQIFDSWGGSLAHREYQEFSLQYMQKIIAGLQREKDGQRIPVILFTKGGGQWLIPMLATGADALGLDWTTSLKTARELVQGQVALQGNLDPAILYGSPKSIERAVHAMLDDAYAHGEKTGYIANLGHGITQWVNPDHAKVFVDTVHEYSAKYLG</sequence>
<comment type="pathway">
    <text evidence="3 12 13">Porphyrin-containing compound metabolism; protoporphyrin-IX biosynthesis; coproporphyrinogen-III from 5-aminolevulinate: step 4/4.</text>
</comment>
<evidence type="ECO:0000259" key="16">
    <source>
        <dbReference type="PROSITE" id="PS00907"/>
    </source>
</evidence>
<dbReference type="SUPFAM" id="SSF51726">
    <property type="entry name" value="UROD/MetE-like"/>
    <property type="match status" value="1"/>
</dbReference>
<keyword evidence="11 12" id="KW-0627">Porphyrin biosynthesis</keyword>
<keyword evidence="9 12" id="KW-0210">Decarboxylase</keyword>
<feature type="domain" description="Uroporphyrinogen decarboxylase (URO-D)" evidence="16">
    <location>
        <begin position="148"/>
        <end position="164"/>
    </location>
</feature>
<comment type="caution">
    <text evidence="17">The sequence shown here is derived from an EMBL/GenBank/DDBJ whole genome shotgun (WGS) entry which is preliminary data.</text>
</comment>
<dbReference type="InterPro" id="IPR000257">
    <property type="entry name" value="Uroporphyrinogen_deCOase"/>
</dbReference>
<evidence type="ECO:0000259" key="15">
    <source>
        <dbReference type="PROSITE" id="PS00906"/>
    </source>
</evidence>
<evidence type="ECO:0000256" key="2">
    <source>
        <dbReference type="ARBA" id="ARBA00004496"/>
    </source>
</evidence>
<evidence type="ECO:0000256" key="11">
    <source>
        <dbReference type="ARBA" id="ARBA00023244"/>
    </source>
</evidence>
<evidence type="ECO:0000256" key="8">
    <source>
        <dbReference type="ARBA" id="ARBA00022490"/>
    </source>
</evidence>
<protein>
    <recommendedName>
        <fullName evidence="7 12">Uroporphyrinogen decarboxylase</fullName>
        <shortName evidence="12">UPD</shortName>
        <shortName evidence="12">URO-D</shortName>
        <ecNumber evidence="6 12">4.1.1.37</ecNumber>
    </recommendedName>
</protein>
<dbReference type="UniPathway" id="UPA00251">
    <property type="reaction ID" value="UER00321"/>
</dbReference>
<comment type="similarity">
    <text evidence="4 12 14">Belongs to the uroporphyrinogen decarboxylase family.</text>
</comment>
<dbReference type="InterPro" id="IPR006361">
    <property type="entry name" value="Uroporphyrinogen_deCO2ase_HemE"/>
</dbReference>
<dbReference type="Gene3D" id="3.20.20.210">
    <property type="match status" value="1"/>
</dbReference>
<dbReference type="STRING" id="396323.VH98_08170"/>
<dbReference type="PANTHER" id="PTHR21091:SF169">
    <property type="entry name" value="UROPORPHYRINOGEN DECARBOXYLASE"/>
    <property type="match status" value="1"/>
</dbReference>
<name>V2UDR4_9GAMM</name>
<dbReference type="PROSITE" id="PS00907">
    <property type="entry name" value="UROD_2"/>
    <property type="match status" value="1"/>
</dbReference>
<feature type="binding site" evidence="12">
    <location>
        <position position="83"/>
    </location>
    <ligand>
        <name>substrate</name>
    </ligand>
</feature>
<evidence type="ECO:0000313" key="18">
    <source>
        <dbReference type="Proteomes" id="UP000018418"/>
    </source>
</evidence>
<feature type="binding site" evidence="12">
    <location>
        <position position="160"/>
    </location>
    <ligand>
        <name>substrate</name>
    </ligand>
</feature>
<dbReference type="GO" id="GO:0019353">
    <property type="term" value="P:protoporphyrinogen IX biosynthetic process from glutamate"/>
    <property type="evidence" value="ECO:0007669"/>
    <property type="project" value="TreeGrafter"/>
</dbReference>
<proteinExistence type="inferred from homology"/>
<feature type="binding site" evidence="12">
    <location>
        <position position="215"/>
    </location>
    <ligand>
        <name>substrate</name>
    </ligand>
</feature>
<keyword evidence="8 12" id="KW-0963">Cytoplasm</keyword>
<dbReference type="GO" id="GO:0005829">
    <property type="term" value="C:cytosol"/>
    <property type="evidence" value="ECO:0007669"/>
    <property type="project" value="TreeGrafter"/>
</dbReference>
<dbReference type="Pfam" id="PF01208">
    <property type="entry name" value="URO-D"/>
    <property type="match status" value="1"/>
</dbReference>
<dbReference type="HAMAP" id="MF_00218">
    <property type="entry name" value="URO_D"/>
    <property type="match status" value="1"/>
</dbReference>
<comment type="subcellular location">
    <subcellularLocation>
        <location evidence="2 12">Cytoplasm</location>
    </subcellularLocation>
</comment>
<evidence type="ECO:0000256" key="4">
    <source>
        <dbReference type="ARBA" id="ARBA00009935"/>
    </source>
</evidence>
<reference evidence="17 18" key="1">
    <citation type="submission" date="2013-10" db="EMBL/GenBank/DDBJ databases">
        <title>The Genome Sequence of Acinetobacter brisouii CIP 110357.</title>
        <authorList>
            <consortium name="The Broad Institute Genomics Platform"/>
            <consortium name="The Broad Institute Genome Sequencing Center for Infectious Disease"/>
            <person name="Cerqueira G."/>
            <person name="Feldgarden M."/>
            <person name="Courvalin P."/>
            <person name="Grillot-Courvalin C."/>
            <person name="Clermont D."/>
            <person name="Rocha E."/>
            <person name="Yoon E.-J."/>
            <person name="Nemec A."/>
            <person name="Young S.K."/>
            <person name="Zeng Q."/>
            <person name="Gargeya S."/>
            <person name="Fitzgerald M."/>
            <person name="Abouelleil A."/>
            <person name="Alvarado L."/>
            <person name="Berlin A.M."/>
            <person name="Chapman S.B."/>
            <person name="Gainer-Dewar J."/>
            <person name="Goldberg J."/>
            <person name="Gnerre S."/>
            <person name="Griggs A."/>
            <person name="Gujja S."/>
            <person name="Hansen M."/>
            <person name="Howarth C."/>
            <person name="Imamovic A."/>
            <person name="Ireland A."/>
            <person name="Larimer J."/>
            <person name="McCowan C."/>
            <person name="Murphy C."/>
            <person name="Pearson M."/>
            <person name="Poon T.W."/>
            <person name="Priest M."/>
            <person name="Roberts A."/>
            <person name="Saif S."/>
            <person name="Shea T."/>
            <person name="Sykes S."/>
            <person name="Wortman J."/>
            <person name="Nusbaum C."/>
            <person name="Birren B."/>
        </authorList>
    </citation>
    <scope>NUCLEOTIDE SEQUENCE [LARGE SCALE GENOMIC DNA]</scope>
    <source>
        <strain evidence="17 18">CIP 110357</strain>
    </source>
</reference>
<dbReference type="CDD" id="cd00717">
    <property type="entry name" value="URO-D"/>
    <property type="match status" value="1"/>
</dbReference>
<comment type="subunit">
    <text evidence="5 12">Homodimer.</text>
</comment>
<dbReference type="PANTHER" id="PTHR21091">
    <property type="entry name" value="METHYLTETRAHYDROFOLATE:HOMOCYSTEINE METHYLTRANSFERASE RELATED"/>
    <property type="match status" value="1"/>
</dbReference>
<evidence type="ECO:0000256" key="5">
    <source>
        <dbReference type="ARBA" id="ARBA00011738"/>
    </source>
</evidence>
<dbReference type="Proteomes" id="UP000018418">
    <property type="component" value="Unassembled WGS sequence"/>
</dbReference>
<keyword evidence="10 12" id="KW-0456">Lyase</keyword>
<dbReference type="FunFam" id="3.20.20.210:FF:000001">
    <property type="entry name" value="Uroporphyrinogen decarboxylase"/>
    <property type="match status" value="1"/>
</dbReference>
<evidence type="ECO:0000256" key="6">
    <source>
        <dbReference type="ARBA" id="ARBA00012288"/>
    </source>
</evidence>
<dbReference type="NCBIfam" id="TIGR01464">
    <property type="entry name" value="hemE"/>
    <property type="match status" value="1"/>
</dbReference>
<comment type="catalytic activity">
    <reaction evidence="12 13">
        <text>uroporphyrinogen III + 4 H(+) = coproporphyrinogen III + 4 CO2</text>
        <dbReference type="Rhea" id="RHEA:19865"/>
        <dbReference type="ChEBI" id="CHEBI:15378"/>
        <dbReference type="ChEBI" id="CHEBI:16526"/>
        <dbReference type="ChEBI" id="CHEBI:57308"/>
        <dbReference type="ChEBI" id="CHEBI:57309"/>
        <dbReference type="EC" id="4.1.1.37"/>
    </reaction>
</comment>
<evidence type="ECO:0000256" key="7">
    <source>
        <dbReference type="ARBA" id="ARBA00014308"/>
    </source>
</evidence>
<dbReference type="AlphaFoldDB" id="V2UDR4"/>
<dbReference type="HOGENOM" id="CLU_040933_0_0_6"/>
<feature type="domain" description="Uroporphyrinogen decarboxylase (URO-D)" evidence="15">
    <location>
        <begin position="28"/>
        <end position="37"/>
    </location>
</feature>
<evidence type="ECO:0000256" key="14">
    <source>
        <dbReference type="RuleBase" id="RU004169"/>
    </source>
</evidence>
<dbReference type="EC" id="4.1.1.37" evidence="6 12"/>
<evidence type="ECO:0000256" key="9">
    <source>
        <dbReference type="ARBA" id="ARBA00022793"/>
    </source>
</evidence>
<evidence type="ECO:0000256" key="10">
    <source>
        <dbReference type="ARBA" id="ARBA00023239"/>
    </source>
</evidence>